<dbReference type="Proteomes" id="UP000632377">
    <property type="component" value="Unassembled WGS sequence"/>
</dbReference>
<accession>A0ABS1T9K3</accession>
<reference evidence="2 3" key="1">
    <citation type="submission" date="2021-01" db="EMBL/GenBank/DDBJ databases">
        <title>Genome public.</title>
        <authorList>
            <person name="Liu C."/>
            <person name="Sun Q."/>
        </authorList>
    </citation>
    <scope>NUCLEOTIDE SEQUENCE [LARGE SCALE GENOMIC DNA]</scope>
    <source>
        <strain evidence="2 3">YIM B02515</strain>
    </source>
</reference>
<proteinExistence type="predicted"/>
<dbReference type="EMBL" id="JAESWC010000002">
    <property type="protein sequence ID" value="MBL4935029.1"/>
    <property type="molecule type" value="Genomic_DNA"/>
</dbReference>
<evidence type="ECO:0000313" key="2">
    <source>
        <dbReference type="EMBL" id="MBL4935029.1"/>
    </source>
</evidence>
<feature type="signal peptide" evidence="1">
    <location>
        <begin position="1"/>
        <end position="25"/>
    </location>
</feature>
<keyword evidence="3" id="KW-1185">Reference proteome</keyword>
<dbReference type="InterPro" id="IPR028994">
    <property type="entry name" value="Integrin_alpha_N"/>
</dbReference>
<evidence type="ECO:0000313" key="3">
    <source>
        <dbReference type="Proteomes" id="UP000632377"/>
    </source>
</evidence>
<comment type="caution">
    <text evidence="2">The sequence shown here is derived from an EMBL/GenBank/DDBJ whole genome shotgun (WGS) entry which is preliminary data.</text>
</comment>
<name>A0ABS1T9K3_9CLOT</name>
<dbReference type="PROSITE" id="PS51257">
    <property type="entry name" value="PROKAR_LIPOPROTEIN"/>
    <property type="match status" value="1"/>
</dbReference>
<evidence type="ECO:0000256" key="1">
    <source>
        <dbReference type="SAM" id="SignalP"/>
    </source>
</evidence>
<protein>
    <recommendedName>
        <fullName evidence="4">VCBS repeat-containing protein</fullName>
    </recommendedName>
</protein>
<organism evidence="2 3">
    <name type="scientific">Clostridium rhizosphaerae</name>
    <dbReference type="NCBI Taxonomy" id="2803861"/>
    <lineage>
        <taxon>Bacteria</taxon>
        <taxon>Bacillati</taxon>
        <taxon>Bacillota</taxon>
        <taxon>Clostridia</taxon>
        <taxon>Eubacteriales</taxon>
        <taxon>Clostridiaceae</taxon>
        <taxon>Clostridium</taxon>
    </lineage>
</organism>
<evidence type="ECO:0008006" key="4">
    <source>
        <dbReference type="Google" id="ProtNLM"/>
    </source>
</evidence>
<feature type="chain" id="PRO_5047525725" description="VCBS repeat-containing protein" evidence="1">
    <location>
        <begin position="26"/>
        <end position="418"/>
    </location>
</feature>
<gene>
    <name evidence="2" type="ORF">JK636_04570</name>
</gene>
<dbReference type="RefSeq" id="WP_202747651.1">
    <property type="nucleotide sequence ID" value="NZ_JAESWC010000002.1"/>
</dbReference>
<keyword evidence="1" id="KW-0732">Signal</keyword>
<dbReference type="SUPFAM" id="SSF69318">
    <property type="entry name" value="Integrin alpha N-terminal domain"/>
    <property type="match status" value="1"/>
</dbReference>
<sequence>MINKCKTLIILVICASFVLSGCTNSANTIGLNQVQIQSNKKQEDISKILKEFLQPGAEFITLKKEDHKESIFVEDIDQDGKQEAFVLYRDTKENKQVHLLVLKEEGEKWKILSDTATGFNTLDYFKLKDLEGNNNKELILGVSAGDSEVKKELFIYEWHKSNLVKTVNRSYEGIDIADYNGDKKPDLLIVDGERNKLQTAQLFSYEKGQLKVLSSVELNPDSFHENIVFGKLADGKKALYIDGGLGAHSMLTEIVAYNNGKLIKVGKEDDGTLFKAYPLYSRDINNDGVVEVGGMYITKGFEDAAMAEIPFIYTYSDYRIDGSKQIIEERYTDNCKKFYITIPPKLYGKVTVKKLDNGVSLISNLDEKTLFKVKWINKESYVASNTKLKETKDTVFYTDTKEDLSIPNDNFHLLQDEF</sequence>